<evidence type="ECO:0000313" key="10">
    <source>
        <dbReference type="Proteomes" id="UP000650833"/>
    </source>
</evidence>
<dbReference type="Proteomes" id="UP000650833">
    <property type="component" value="Unassembled WGS sequence"/>
</dbReference>
<comment type="subcellular location">
    <subcellularLocation>
        <location evidence="1">Membrane</location>
        <topology evidence="1">Multi-pass membrane protein</topology>
    </subcellularLocation>
</comment>
<gene>
    <name evidence="9" type="ORF">INT46_001834</name>
</gene>
<dbReference type="AlphaFoldDB" id="A0A8H7QUM8"/>
<feature type="transmembrane region" description="Helical" evidence="7">
    <location>
        <begin position="222"/>
        <end position="244"/>
    </location>
</feature>
<dbReference type="GO" id="GO:1902600">
    <property type="term" value="P:proton transmembrane transport"/>
    <property type="evidence" value="ECO:0007669"/>
    <property type="project" value="InterPro"/>
</dbReference>
<dbReference type="InterPro" id="IPR006153">
    <property type="entry name" value="Cation/H_exchanger_TM"/>
</dbReference>
<protein>
    <recommendedName>
        <fullName evidence="8">Cation/H+ exchanger transmembrane domain-containing protein</fullName>
    </recommendedName>
</protein>
<dbReference type="EMBL" id="JAEPRC010000367">
    <property type="protein sequence ID" value="KAG2199037.1"/>
    <property type="molecule type" value="Genomic_DNA"/>
</dbReference>
<keyword evidence="6 7" id="KW-0472">Membrane</keyword>
<evidence type="ECO:0000256" key="4">
    <source>
        <dbReference type="ARBA" id="ARBA00022989"/>
    </source>
</evidence>
<dbReference type="Gene3D" id="1.20.1530.20">
    <property type="match status" value="1"/>
</dbReference>
<keyword evidence="4 7" id="KW-1133">Transmembrane helix</keyword>
<feature type="transmembrane region" description="Helical" evidence="7">
    <location>
        <begin position="28"/>
        <end position="49"/>
    </location>
</feature>
<dbReference type="Pfam" id="PF00999">
    <property type="entry name" value="Na_H_Exchanger"/>
    <property type="match status" value="1"/>
</dbReference>
<dbReference type="InterPro" id="IPR050794">
    <property type="entry name" value="CPA2_transporter"/>
</dbReference>
<evidence type="ECO:0000256" key="7">
    <source>
        <dbReference type="SAM" id="Phobius"/>
    </source>
</evidence>
<dbReference type="PANTHER" id="PTHR32468">
    <property type="entry name" value="CATION/H + ANTIPORTER"/>
    <property type="match status" value="1"/>
</dbReference>
<feature type="transmembrane region" description="Helical" evidence="7">
    <location>
        <begin position="61"/>
        <end position="78"/>
    </location>
</feature>
<feature type="transmembrane region" description="Helical" evidence="7">
    <location>
        <begin position="157"/>
        <end position="179"/>
    </location>
</feature>
<keyword evidence="10" id="KW-1185">Reference proteome</keyword>
<dbReference type="PANTHER" id="PTHR32468:SF0">
    <property type="entry name" value="K(+)_H(+) ANTIPORTER 1"/>
    <property type="match status" value="1"/>
</dbReference>
<reference evidence="9" key="1">
    <citation type="submission" date="2020-12" db="EMBL/GenBank/DDBJ databases">
        <title>Metabolic potential, ecology and presence of endohyphal bacteria is reflected in genomic diversity of Mucoromycotina.</title>
        <authorList>
            <person name="Muszewska A."/>
            <person name="Okrasinska A."/>
            <person name="Steczkiewicz K."/>
            <person name="Drgas O."/>
            <person name="Orlowska M."/>
            <person name="Perlinska-Lenart U."/>
            <person name="Aleksandrzak-Piekarczyk T."/>
            <person name="Szatraj K."/>
            <person name="Zielenkiewicz U."/>
            <person name="Pilsyk S."/>
            <person name="Malc E."/>
            <person name="Mieczkowski P."/>
            <person name="Kruszewska J.S."/>
            <person name="Biernat P."/>
            <person name="Pawlowska J."/>
        </authorList>
    </citation>
    <scope>NUCLEOTIDE SEQUENCE</scope>
    <source>
        <strain evidence="9">CBS 226.32</strain>
    </source>
</reference>
<dbReference type="GO" id="GO:0016020">
    <property type="term" value="C:membrane"/>
    <property type="evidence" value="ECO:0007669"/>
    <property type="project" value="UniProtKB-SubCell"/>
</dbReference>
<feature type="domain" description="Cation/H+ exchanger transmembrane" evidence="8">
    <location>
        <begin position="38"/>
        <end position="423"/>
    </location>
</feature>
<dbReference type="OrthoDB" id="2687058at2759"/>
<dbReference type="GO" id="GO:0015297">
    <property type="term" value="F:antiporter activity"/>
    <property type="evidence" value="ECO:0007669"/>
    <property type="project" value="InterPro"/>
</dbReference>
<organism evidence="9 10">
    <name type="scientific">Mucor plumbeus</name>
    <dbReference type="NCBI Taxonomy" id="97098"/>
    <lineage>
        <taxon>Eukaryota</taxon>
        <taxon>Fungi</taxon>
        <taxon>Fungi incertae sedis</taxon>
        <taxon>Mucoromycota</taxon>
        <taxon>Mucoromycotina</taxon>
        <taxon>Mucoromycetes</taxon>
        <taxon>Mucorales</taxon>
        <taxon>Mucorineae</taxon>
        <taxon>Mucoraceae</taxon>
        <taxon>Mucor</taxon>
    </lineage>
</organism>
<evidence type="ECO:0000256" key="3">
    <source>
        <dbReference type="ARBA" id="ARBA00022692"/>
    </source>
</evidence>
<evidence type="ECO:0000256" key="6">
    <source>
        <dbReference type="ARBA" id="ARBA00023136"/>
    </source>
</evidence>
<feature type="transmembrane region" description="Helical" evidence="7">
    <location>
        <begin position="90"/>
        <end position="110"/>
    </location>
</feature>
<evidence type="ECO:0000313" key="9">
    <source>
        <dbReference type="EMBL" id="KAG2199037.1"/>
    </source>
</evidence>
<sequence>MSSSQAASPQAGVFGGLNPATYNPSDPIVLFIIQTTIILVFCRIIAIPLGYLRQPRVISEVIAGIILGPTVMGRIPGFMDTIFPSPSLPFLNLIATLGLVFFLFQVGLEVDLEVIRRDWHKSMAVAVAGMAFPFGLGAAVSVGLYKLQGDYSINFGSFLLFLGVAMSITAFPVLARILAELKLLRTKVGAITMASGLINDCTAWVLLALVVALMNSSGGIEALYVFLTAVGFTLFIIFIVGPLYRKLCLYTNSYENGPSPLLMTVTLMIVLLSAFVTDIIGIHAIFGGFVAGVIVPHERDLSIKITEKIEDMVNILFLPLYFTLSGLKTQIGLLDSGIIWGYVILVIFLACFGKIVGCSAAAKLCGMTNRESVTVGFLMNCKGLVELIVLNIGHDSGVLNDQVFVIMVVMALVTTFMTTPVVIWLYPEWYQKQTTAAVDDNQMSGNDNRVDTDLDSTLDKKTIKTVDAVGLERYCLLTMLNRIESIPSIMALMKLLKRDQVATSIEMHALRLLELTQRTSAVMKFKDLRETQRQDPVLNVLRTFANLIGIQSLQTHVDLCANPDIIKTVSDYGSNIDADIILLPWINRYIIDNENYASAMLDNNYAELEFVNGAFSIHYCNVGLFIDRGFGQIQDGDMDVTPKIIVAYRDAVADDRAALLFALRLQACHRIDLTVLTQGSDKQINYASNESVSRYTGDETTTLNELFNSSVQSNISYQQVSNLNGAVVSKSLSRPLNKHDLVIVGRNFIPKDASSPSSLATSPNNVASTDSESKDYEIALGHLGYSILKNGTKNTNVLIIQALSLEA</sequence>
<keyword evidence="5" id="KW-0406">Ion transport</keyword>
<feature type="transmembrane region" description="Helical" evidence="7">
    <location>
        <begin position="191"/>
        <end position="216"/>
    </location>
</feature>
<dbReference type="InterPro" id="IPR038770">
    <property type="entry name" value="Na+/solute_symporter_sf"/>
</dbReference>
<evidence type="ECO:0000259" key="8">
    <source>
        <dbReference type="Pfam" id="PF00999"/>
    </source>
</evidence>
<keyword evidence="3 7" id="KW-0812">Transmembrane</keyword>
<feature type="transmembrane region" description="Helical" evidence="7">
    <location>
        <begin position="404"/>
        <end position="426"/>
    </location>
</feature>
<feature type="transmembrane region" description="Helical" evidence="7">
    <location>
        <begin position="373"/>
        <end position="392"/>
    </location>
</feature>
<proteinExistence type="predicted"/>
<comment type="caution">
    <text evidence="9">The sequence shown here is derived from an EMBL/GenBank/DDBJ whole genome shotgun (WGS) entry which is preliminary data.</text>
</comment>
<evidence type="ECO:0000256" key="1">
    <source>
        <dbReference type="ARBA" id="ARBA00004141"/>
    </source>
</evidence>
<name>A0A8H7QUM8_9FUNG</name>
<feature type="transmembrane region" description="Helical" evidence="7">
    <location>
        <begin position="122"/>
        <end position="145"/>
    </location>
</feature>
<evidence type="ECO:0000256" key="2">
    <source>
        <dbReference type="ARBA" id="ARBA00022448"/>
    </source>
</evidence>
<keyword evidence="2" id="KW-0813">Transport</keyword>
<feature type="transmembrane region" description="Helical" evidence="7">
    <location>
        <begin position="339"/>
        <end position="361"/>
    </location>
</feature>
<evidence type="ECO:0000256" key="5">
    <source>
        <dbReference type="ARBA" id="ARBA00023065"/>
    </source>
</evidence>
<accession>A0A8H7QUM8</accession>